<evidence type="ECO:0000259" key="6">
    <source>
        <dbReference type="PROSITE" id="PS51969"/>
    </source>
</evidence>
<organism evidence="7 8">
    <name type="scientific">Dinoponera quadriceps</name>
    <name type="common">South American ant</name>
    <dbReference type="NCBI Taxonomy" id="609295"/>
    <lineage>
        <taxon>Eukaryota</taxon>
        <taxon>Metazoa</taxon>
        <taxon>Ecdysozoa</taxon>
        <taxon>Arthropoda</taxon>
        <taxon>Hexapoda</taxon>
        <taxon>Insecta</taxon>
        <taxon>Pterygota</taxon>
        <taxon>Neoptera</taxon>
        <taxon>Endopterygota</taxon>
        <taxon>Hymenoptera</taxon>
        <taxon>Apocrita</taxon>
        <taxon>Aculeata</taxon>
        <taxon>Formicoidea</taxon>
        <taxon>Formicidae</taxon>
        <taxon>Ponerinae</taxon>
        <taxon>Ponerini</taxon>
        <taxon>Dinoponera</taxon>
    </lineage>
</organism>
<dbReference type="RefSeq" id="XP_014468633.1">
    <property type="nucleotide sequence ID" value="XM_014613147.1"/>
</dbReference>
<dbReference type="Pfam" id="PF15886">
    <property type="entry name" value="CBM39"/>
    <property type="match status" value="1"/>
</dbReference>
<dbReference type="GO" id="GO:0005975">
    <property type="term" value="P:carbohydrate metabolic process"/>
    <property type="evidence" value="ECO:0007669"/>
    <property type="project" value="InterPro"/>
</dbReference>
<keyword evidence="4" id="KW-0732">Signal</keyword>
<dbReference type="InterPro" id="IPR043030">
    <property type="entry name" value="BGBP_N_sf"/>
</dbReference>
<dbReference type="InterPro" id="IPR013320">
    <property type="entry name" value="ConA-like_dom_sf"/>
</dbReference>
<feature type="chain" id="PRO_5028006043" evidence="4">
    <location>
        <begin position="20"/>
        <end position="466"/>
    </location>
</feature>
<sequence>MSVDCAMFRLILALACVFARPVFTYVLPDPTIQVFSPRGLRVSIPDAPGLRIFGFHANVNKAIRPTENGDISGNVYSAQNGRWTIEDLTVKIQTGGVLNYWIYVQADGASYKKIDQTWTYSPFVSQESTSNAELGVENEISAGGQLLFEDDFDTLNESLWAREIKMPLSPDYEFSVYHNENHQMLVRNVRGQLLLRPIILEDSYGENATAYGRLRLNGCTSNNDLECTRRALSYSILPPIISARLTTKNSFAFRYGKIEVRAKFPHGDWLYPEMWLEPKYSTYGQHYMSGRVLLGQTRGNDYLVDASDPSMIYDNRRLDFGVRVGASPHIQEKLVSKINAFGPRWSQDFHVFTTLWGNNGFTFSVDGEKVGYVRPGPMGWVPGAYQGKNTAPFDQEFYITLGVGTGGVRVFPDGTKSEERPKPWSNMDPKSMLRFWNAREQWLPSWRRNNGEKTTFVIDYIRVWSF</sequence>
<dbReference type="InterPro" id="IPR031756">
    <property type="entry name" value="BGBP_N"/>
</dbReference>
<evidence type="ECO:0000259" key="5">
    <source>
        <dbReference type="PROSITE" id="PS51762"/>
    </source>
</evidence>
<keyword evidence="3" id="KW-0391">Immunity</keyword>
<dbReference type="AlphaFoldDB" id="A0A6P3WRD1"/>
<reference evidence="8" key="1">
    <citation type="submission" date="2025-08" db="UniProtKB">
        <authorList>
            <consortium name="RefSeq"/>
        </authorList>
    </citation>
    <scope>IDENTIFICATION</scope>
</reference>
<keyword evidence="7" id="KW-1185">Reference proteome</keyword>
<evidence type="ECO:0000256" key="2">
    <source>
        <dbReference type="ARBA" id="ARBA00022588"/>
    </source>
</evidence>
<dbReference type="GO" id="GO:0030246">
    <property type="term" value="F:carbohydrate binding"/>
    <property type="evidence" value="ECO:0007669"/>
    <property type="project" value="InterPro"/>
</dbReference>
<dbReference type="GO" id="GO:0004553">
    <property type="term" value="F:hydrolase activity, hydrolyzing O-glycosyl compounds"/>
    <property type="evidence" value="ECO:0007669"/>
    <property type="project" value="InterPro"/>
</dbReference>
<dbReference type="Gene3D" id="2.60.120.200">
    <property type="match status" value="1"/>
</dbReference>
<feature type="domain" description="CBM39" evidence="6">
    <location>
        <begin position="25"/>
        <end position="125"/>
    </location>
</feature>
<dbReference type="PANTHER" id="PTHR10963:SF60">
    <property type="entry name" value="GRAM-NEGATIVE BACTERIA-BINDING PROTEIN 1-RELATED"/>
    <property type="match status" value="1"/>
</dbReference>
<evidence type="ECO:0000313" key="7">
    <source>
        <dbReference type="Proteomes" id="UP000515204"/>
    </source>
</evidence>
<dbReference type="KEGG" id="dqu:106741313"/>
<accession>A0A6P3WRD1</accession>
<dbReference type="Proteomes" id="UP000515204">
    <property type="component" value="Unplaced"/>
</dbReference>
<dbReference type="OrthoDB" id="4781at2759"/>
<dbReference type="SUPFAM" id="SSF49899">
    <property type="entry name" value="Concanavalin A-like lectins/glucanases"/>
    <property type="match status" value="1"/>
</dbReference>
<feature type="signal peptide" evidence="4">
    <location>
        <begin position="1"/>
        <end position="19"/>
    </location>
</feature>
<dbReference type="PROSITE" id="PS51969">
    <property type="entry name" value="CBM39"/>
    <property type="match status" value="1"/>
</dbReference>
<dbReference type="InterPro" id="IPR000757">
    <property type="entry name" value="Beta-glucanase-like"/>
</dbReference>
<protein>
    <submittedName>
        <fullName evidence="8">Beta-1,3-glucan-binding protein-like isoform X1</fullName>
    </submittedName>
</protein>
<keyword evidence="2" id="KW-0399">Innate immunity</keyword>
<dbReference type="PANTHER" id="PTHR10963">
    <property type="entry name" value="GLYCOSYL HYDROLASE-RELATED"/>
    <property type="match status" value="1"/>
</dbReference>
<dbReference type="PROSITE" id="PS51762">
    <property type="entry name" value="GH16_2"/>
    <property type="match status" value="1"/>
</dbReference>
<dbReference type="Gene3D" id="2.60.40.2140">
    <property type="entry name" value="Beta-1,3-glucan-recognition protein, N-terminal domain"/>
    <property type="match status" value="1"/>
</dbReference>
<evidence type="ECO:0000256" key="4">
    <source>
        <dbReference type="SAM" id="SignalP"/>
    </source>
</evidence>
<evidence type="ECO:0000256" key="1">
    <source>
        <dbReference type="ARBA" id="ARBA00008781"/>
    </source>
</evidence>
<proteinExistence type="inferred from homology"/>
<name>A0A6P3WRD1_DINQU</name>
<comment type="similarity">
    <text evidence="1">Belongs to the insect beta-1,3-glucan binding protein family.</text>
</comment>
<evidence type="ECO:0000256" key="3">
    <source>
        <dbReference type="ARBA" id="ARBA00022859"/>
    </source>
</evidence>
<gene>
    <name evidence="8" type="primary">LOC106741313</name>
</gene>
<evidence type="ECO:0000313" key="8">
    <source>
        <dbReference type="RefSeq" id="XP_014468633.1"/>
    </source>
</evidence>
<dbReference type="GeneID" id="106741313"/>
<dbReference type="GO" id="GO:0045087">
    <property type="term" value="P:innate immune response"/>
    <property type="evidence" value="ECO:0007669"/>
    <property type="project" value="UniProtKB-KW"/>
</dbReference>
<feature type="domain" description="GH16" evidence="5">
    <location>
        <begin position="114"/>
        <end position="466"/>
    </location>
</feature>
<dbReference type="InterPro" id="IPR050546">
    <property type="entry name" value="Glycosyl_Hydrlase_16"/>
</dbReference>